<gene>
    <name evidence="1" type="ORF">LCGC14_0901840</name>
</gene>
<organism evidence="1">
    <name type="scientific">marine sediment metagenome</name>
    <dbReference type="NCBI Taxonomy" id="412755"/>
    <lineage>
        <taxon>unclassified sequences</taxon>
        <taxon>metagenomes</taxon>
        <taxon>ecological metagenomes</taxon>
    </lineage>
</organism>
<protein>
    <submittedName>
        <fullName evidence="1">Uncharacterized protein</fullName>
    </submittedName>
</protein>
<comment type="caution">
    <text evidence="1">The sequence shown here is derived from an EMBL/GenBank/DDBJ whole genome shotgun (WGS) entry which is preliminary data.</text>
</comment>
<proteinExistence type="predicted"/>
<dbReference type="Pfam" id="PF13479">
    <property type="entry name" value="AAA_24"/>
    <property type="match status" value="1"/>
</dbReference>
<reference evidence="1" key="1">
    <citation type="journal article" date="2015" name="Nature">
        <title>Complex archaea that bridge the gap between prokaryotes and eukaryotes.</title>
        <authorList>
            <person name="Spang A."/>
            <person name="Saw J.H."/>
            <person name="Jorgensen S.L."/>
            <person name="Zaremba-Niedzwiedzka K."/>
            <person name="Martijn J."/>
            <person name="Lind A.E."/>
            <person name="van Eijk R."/>
            <person name="Schleper C."/>
            <person name="Guy L."/>
            <person name="Ettema T.J."/>
        </authorList>
    </citation>
    <scope>NUCLEOTIDE SEQUENCE</scope>
</reference>
<name>A0A0F9NW49_9ZZZZ</name>
<dbReference type="EMBL" id="LAZR01002943">
    <property type="protein sequence ID" value="KKN23750.1"/>
    <property type="molecule type" value="Genomic_DNA"/>
</dbReference>
<accession>A0A0F9NW49</accession>
<dbReference type="AlphaFoldDB" id="A0A0F9NW49"/>
<sequence length="312" mass="34584">MSDPTSMTTLTELPAAYAALGVTNAFNPKPLTACRIFLLGESWTGKTTLVSSMPGNLIIDHEDGGGTVPGALAHRAHVRDYESLDSIIKQLEADAAQNRRVFRHVTFDPFENTRGIAHARMTAELWKKFPKASAEKRDILDFYTEGGGHSKINGRCEALLRRVCDAGYGYTVLTHLAYARDKGTGLLLPQAKSALTPKLEAHVTSNSDLMMGVERRDTIVVEKKTKTVGGHTVEIPTERRVIGYHVSIQSRDSRGYDVGRGARVEIDADIPLPDARKQPLSTLWKAVEDKYDEAVERMRERDTAQRKELPDK</sequence>
<evidence type="ECO:0000313" key="1">
    <source>
        <dbReference type="EMBL" id="KKN23750.1"/>
    </source>
</evidence>